<feature type="region of interest" description="Disordered" evidence="1">
    <location>
        <begin position="88"/>
        <end position="114"/>
    </location>
</feature>
<dbReference type="Gene3D" id="2.60.40.10">
    <property type="entry name" value="Immunoglobulins"/>
    <property type="match status" value="1"/>
</dbReference>
<organism evidence="2">
    <name type="scientific">Echinostoma caproni</name>
    <dbReference type="NCBI Taxonomy" id="27848"/>
    <lineage>
        <taxon>Eukaryota</taxon>
        <taxon>Metazoa</taxon>
        <taxon>Spiralia</taxon>
        <taxon>Lophotrochozoa</taxon>
        <taxon>Platyhelminthes</taxon>
        <taxon>Trematoda</taxon>
        <taxon>Digenea</taxon>
        <taxon>Plagiorchiida</taxon>
        <taxon>Echinostomata</taxon>
        <taxon>Echinostomatoidea</taxon>
        <taxon>Echinostomatidae</taxon>
        <taxon>Echinostoma</taxon>
    </lineage>
</organism>
<feature type="region of interest" description="Disordered" evidence="1">
    <location>
        <begin position="1"/>
        <end position="23"/>
    </location>
</feature>
<feature type="compositionally biased region" description="Acidic residues" evidence="1">
    <location>
        <begin position="103"/>
        <end position="114"/>
    </location>
</feature>
<proteinExistence type="predicted"/>
<dbReference type="InterPro" id="IPR036179">
    <property type="entry name" value="Ig-like_dom_sf"/>
</dbReference>
<name>A0A183B5K3_9TREM</name>
<dbReference type="AlphaFoldDB" id="A0A183B5K3"/>
<reference evidence="2" key="1">
    <citation type="submission" date="2016-06" db="UniProtKB">
        <authorList>
            <consortium name="WormBaseParasite"/>
        </authorList>
    </citation>
    <scope>IDENTIFICATION</scope>
</reference>
<dbReference type="SUPFAM" id="SSF48726">
    <property type="entry name" value="Immunoglobulin"/>
    <property type="match status" value="1"/>
</dbReference>
<protein>
    <submittedName>
        <fullName evidence="2">Ig-like domain-containing protein</fullName>
    </submittedName>
</protein>
<sequence length="284" mass="32381">LSFPITRSRRQSRSLLPHSPPRITPDLPPLVRFFDRTGLQLQCLAAGYPRPKIRWFSLPTNGRTTRADQLIGAAHSDKLSLRSAATALSADEPVKPNTHEQPDMDVDVDEDNGDDDLVSELGYSNYVREAPQADQADPVEVSVEPDVEESIGLFDQSKSHNNQIIVGDGWLNFTAARSSTMRMVFFCQAENYLGRARSRKMVVHQVPMPDKNLRIVYNTFPIKPNQKAVITCQPEQGIFNRFLKVNYWEVYLNGTLINTVDRSCEFRGLHWPTILFWLYEFDKV</sequence>
<dbReference type="InterPro" id="IPR013783">
    <property type="entry name" value="Ig-like_fold"/>
</dbReference>
<dbReference type="WBParaSite" id="ECPE_0001452801-mRNA-1">
    <property type="protein sequence ID" value="ECPE_0001452801-mRNA-1"/>
    <property type="gene ID" value="ECPE_0001452801"/>
</dbReference>
<evidence type="ECO:0000256" key="1">
    <source>
        <dbReference type="SAM" id="MobiDB-lite"/>
    </source>
</evidence>
<evidence type="ECO:0000313" key="2">
    <source>
        <dbReference type="WBParaSite" id="ECPE_0001452801-mRNA-1"/>
    </source>
</evidence>
<accession>A0A183B5K3</accession>
<feature type="compositionally biased region" description="Basic and acidic residues" evidence="1">
    <location>
        <begin position="92"/>
        <end position="102"/>
    </location>
</feature>